<sequence>MTKKIGVVGSNMVDLITYVNRMPGPGETLEAPTFEIGCGGKGANQAVAAARLGADVLMVTRVGDDIFADNTISNLNQFGVDTRHVRKVPGKSSGVAPIFVEPSGENSILIVKGANADLLPAEVDRAADDLKSCGLILMQMEVPVETVYHTIAFAAENGIETILNPAPAAADLDPELIRQVTFLVPNESELAILSGLPTGTDDEIVTAARSLIARGIRTVIVTLGGRGARMITASEIVNIPPVKVTPKDTTGAGDAFIGSFARFYAETGNVEASLRKAALYAAHSITRPGTQKAYASWEEFETFCRDHAPSTQHA</sequence>
<feature type="binding site" evidence="14">
    <location>
        <position position="254"/>
    </location>
    <ligand>
        <name>substrate</name>
    </ligand>
</feature>
<evidence type="ECO:0000256" key="13">
    <source>
        <dbReference type="ARBA" id="ARBA00081655"/>
    </source>
</evidence>
<evidence type="ECO:0000313" key="16">
    <source>
        <dbReference type="EMBL" id="MBB5704352.1"/>
    </source>
</evidence>
<evidence type="ECO:0000256" key="5">
    <source>
        <dbReference type="ARBA" id="ARBA00022777"/>
    </source>
</evidence>
<evidence type="ECO:0000256" key="14">
    <source>
        <dbReference type="HAMAP-Rule" id="MF_01987"/>
    </source>
</evidence>
<dbReference type="PRINTS" id="PR00990">
    <property type="entry name" value="RIBOKINASE"/>
</dbReference>
<dbReference type="CDD" id="cd01174">
    <property type="entry name" value="ribokinase"/>
    <property type="match status" value="1"/>
</dbReference>
<dbReference type="HAMAP" id="MF_01987">
    <property type="entry name" value="Ribokinase"/>
    <property type="match status" value="1"/>
</dbReference>
<keyword evidence="3 14" id="KW-0479">Metal-binding</keyword>
<comment type="subcellular location">
    <subcellularLocation>
        <location evidence="14">Cytoplasm</location>
    </subcellularLocation>
</comment>
<keyword evidence="6 14" id="KW-0067">ATP-binding</keyword>
<keyword evidence="9 14" id="KW-0119">Carbohydrate metabolism</keyword>
<dbReference type="GO" id="GO:0004747">
    <property type="term" value="F:ribokinase activity"/>
    <property type="evidence" value="ECO:0007669"/>
    <property type="project" value="UniProtKB-UniRule"/>
</dbReference>
<feature type="active site" description="Proton acceptor" evidence="14">
    <location>
        <position position="254"/>
    </location>
</feature>
<keyword evidence="17" id="KW-1185">Reference proteome</keyword>
<feature type="binding site" evidence="14">
    <location>
        <begin position="253"/>
        <end position="254"/>
    </location>
    <ligand>
        <name>ATP</name>
        <dbReference type="ChEBI" id="CHEBI:30616"/>
    </ligand>
</feature>
<feature type="binding site" evidence="14">
    <location>
        <position position="250"/>
    </location>
    <ligand>
        <name>K(+)</name>
        <dbReference type="ChEBI" id="CHEBI:29103"/>
    </ligand>
</feature>
<comment type="caution">
    <text evidence="14">Lacks conserved residue(s) required for the propagation of feature annotation.</text>
</comment>
<evidence type="ECO:0000256" key="3">
    <source>
        <dbReference type="ARBA" id="ARBA00022723"/>
    </source>
</evidence>
<evidence type="ECO:0000256" key="11">
    <source>
        <dbReference type="ARBA" id="ARBA00066926"/>
    </source>
</evidence>
<comment type="function">
    <text evidence="14">Catalyzes the ATP-dependent phosphorylation of 2-deoxy-D-ribose to 2-deoxy-D-ribose 5-phosphate (dRib-5P), allowing the use of deoxyribose as the sole carbon source.</text>
</comment>
<evidence type="ECO:0000259" key="15">
    <source>
        <dbReference type="Pfam" id="PF00294"/>
    </source>
</evidence>
<organism evidence="16 17">
    <name type="scientific">Brucella daejeonensis</name>
    <dbReference type="NCBI Taxonomy" id="659015"/>
    <lineage>
        <taxon>Bacteria</taxon>
        <taxon>Pseudomonadati</taxon>
        <taxon>Pseudomonadota</taxon>
        <taxon>Alphaproteobacteria</taxon>
        <taxon>Hyphomicrobiales</taxon>
        <taxon>Brucellaceae</taxon>
        <taxon>Brucella/Ochrobactrum group</taxon>
        <taxon>Brucella</taxon>
    </lineage>
</organism>
<evidence type="ECO:0000256" key="4">
    <source>
        <dbReference type="ARBA" id="ARBA00022741"/>
    </source>
</evidence>
<name>A0A7W9END6_9HYPH</name>
<dbReference type="EMBL" id="JACIJG010000028">
    <property type="protein sequence ID" value="MBB5704352.1"/>
    <property type="molecule type" value="Genomic_DNA"/>
</dbReference>
<dbReference type="PANTHER" id="PTHR10584:SF166">
    <property type="entry name" value="RIBOKINASE"/>
    <property type="match status" value="1"/>
</dbReference>
<dbReference type="AlphaFoldDB" id="A0A7W9END6"/>
<evidence type="ECO:0000256" key="6">
    <source>
        <dbReference type="ARBA" id="ARBA00022840"/>
    </source>
</evidence>
<keyword evidence="8 14" id="KW-0630">Potassium</keyword>
<feature type="binding site" evidence="14">
    <location>
        <begin position="12"/>
        <end position="14"/>
    </location>
    <ligand>
        <name>substrate</name>
    </ligand>
</feature>
<keyword evidence="4 14" id="KW-0547">Nucleotide-binding</keyword>
<comment type="cofactor">
    <cofactor evidence="14">
        <name>Mg(2+)</name>
        <dbReference type="ChEBI" id="CHEBI:18420"/>
    </cofactor>
</comment>
<gene>
    <name evidence="14" type="primary">deoK</name>
    <name evidence="16" type="ORF">FHS76_004269</name>
</gene>
<feature type="binding site" evidence="14">
    <location>
        <begin position="40"/>
        <end position="44"/>
    </location>
    <ligand>
        <name>substrate</name>
    </ligand>
</feature>
<comment type="subunit">
    <text evidence="14">Homodimer.</text>
</comment>
<comment type="similarity">
    <text evidence="14">Belongs to the carbohydrate kinase PfkB family. Deoxyribokinase subfamily.</text>
</comment>
<dbReference type="Gene3D" id="3.40.1190.20">
    <property type="match status" value="1"/>
</dbReference>
<evidence type="ECO:0000256" key="8">
    <source>
        <dbReference type="ARBA" id="ARBA00022958"/>
    </source>
</evidence>
<evidence type="ECO:0000256" key="9">
    <source>
        <dbReference type="ARBA" id="ARBA00023277"/>
    </source>
</evidence>
<feature type="domain" description="Carbohydrate kinase PfkB" evidence="15">
    <location>
        <begin position="3"/>
        <end position="292"/>
    </location>
</feature>
<keyword evidence="2 14" id="KW-0808">Transferase</keyword>
<keyword evidence="7 14" id="KW-0460">Magnesium</keyword>
<dbReference type="SUPFAM" id="SSF53613">
    <property type="entry name" value="Ribokinase-like"/>
    <property type="match status" value="1"/>
</dbReference>
<feature type="binding site" evidence="14">
    <location>
        <position position="248"/>
    </location>
    <ligand>
        <name>K(+)</name>
        <dbReference type="ChEBI" id="CHEBI:29103"/>
    </ligand>
</feature>
<evidence type="ECO:0000256" key="10">
    <source>
        <dbReference type="ARBA" id="ARBA00051363"/>
    </source>
</evidence>
<keyword evidence="5 14" id="KW-0418">Kinase</keyword>
<dbReference type="EC" id="2.7.1.229" evidence="11 14"/>
<comment type="catalytic activity">
    <reaction evidence="10">
        <text>2-deoxy-D-ribose + ATP = 2-deoxy-D-ribose 5-phosphate + ADP + H(+)</text>
        <dbReference type="Rhea" id="RHEA:30871"/>
        <dbReference type="ChEBI" id="CHEBI:15378"/>
        <dbReference type="ChEBI" id="CHEBI:30616"/>
        <dbReference type="ChEBI" id="CHEBI:62877"/>
        <dbReference type="ChEBI" id="CHEBI:90761"/>
        <dbReference type="ChEBI" id="CHEBI:456216"/>
        <dbReference type="EC" id="2.7.1.229"/>
    </reaction>
    <physiologicalReaction direction="left-to-right" evidence="10">
        <dbReference type="Rhea" id="RHEA:30872"/>
    </physiologicalReaction>
</comment>
<dbReference type="GO" id="GO:0005829">
    <property type="term" value="C:cytosol"/>
    <property type="evidence" value="ECO:0007669"/>
    <property type="project" value="TreeGrafter"/>
</dbReference>
<dbReference type="InterPro" id="IPR029056">
    <property type="entry name" value="Ribokinase-like"/>
</dbReference>
<feature type="binding site" evidence="14">
    <location>
        <position position="186"/>
    </location>
    <ligand>
        <name>ATP</name>
        <dbReference type="ChEBI" id="CHEBI:30616"/>
    </ligand>
</feature>
<feature type="binding site" evidence="14">
    <location>
        <begin position="222"/>
        <end position="227"/>
    </location>
    <ligand>
        <name>ATP</name>
        <dbReference type="ChEBI" id="CHEBI:30616"/>
    </ligand>
</feature>
<keyword evidence="1 14" id="KW-0963">Cytoplasm</keyword>
<dbReference type="GO" id="GO:0046872">
    <property type="term" value="F:metal ion binding"/>
    <property type="evidence" value="ECO:0007669"/>
    <property type="project" value="UniProtKB-KW"/>
</dbReference>
<dbReference type="RefSeq" id="WP_183657652.1">
    <property type="nucleotide sequence ID" value="NZ_JACIJG010000028.1"/>
</dbReference>
<evidence type="ECO:0000256" key="12">
    <source>
        <dbReference type="ARBA" id="ARBA00071515"/>
    </source>
</evidence>
<dbReference type="InterPro" id="IPR002139">
    <property type="entry name" value="Ribo/fructo_kinase"/>
</dbReference>
<proteinExistence type="inferred from homology"/>
<feature type="site" description="Important for substrate specificity" evidence="14">
    <location>
        <position position="12"/>
    </location>
</feature>
<dbReference type="FunFam" id="3.40.1190.20:FF:000010">
    <property type="entry name" value="Ribokinase"/>
    <property type="match status" value="1"/>
</dbReference>
<accession>A0A7W9END6</accession>
<dbReference type="InterPro" id="IPR011877">
    <property type="entry name" value="Ribokinase"/>
</dbReference>
<dbReference type="GO" id="GO:0019303">
    <property type="term" value="P:D-ribose catabolic process"/>
    <property type="evidence" value="ECO:0007669"/>
    <property type="project" value="UniProtKB-UniPathway"/>
</dbReference>
<evidence type="ECO:0000256" key="1">
    <source>
        <dbReference type="ARBA" id="ARBA00022490"/>
    </source>
</evidence>
<dbReference type="GO" id="GO:0005524">
    <property type="term" value="F:ATP binding"/>
    <property type="evidence" value="ECO:0007669"/>
    <property type="project" value="UniProtKB-UniRule"/>
</dbReference>
<comment type="caution">
    <text evidence="16">The sequence shown here is derived from an EMBL/GenBank/DDBJ whole genome shotgun (WGS) entry which is preliminary data.</text>
</comment>
<dbReference type="InterPro" id="IPR011611">
    <property type="entry name" value="PfkB_dom"/>
</dbReference>
<reference evidence="16 17" key="1">
    <citation type="submission" date="2020-08" db="EMBL/GenBank/DDBJ databases">
        <title>Genomic Encyclopedia of Type Strains, Phase IV (KMG-IV): sequencing the most valuable type-strain genomes for metagenomic binning, comparative biology and taxonomic classification.</title>
        <authorList>
            <person name="Goeker M."/>
        </authorList>
    </citation>
    <scope>NUCLEOTIDE SEQUENCE [LARGE SCALE GENOMIC DNA]</scope>
    <source>
        <strain evidence="16 17">DSM 26944</strain>
    </source>
</reference>
<feature type="binding site" evidence="14">
    <location>
        <position position="284"/>
    </location>
    <ligand>
        <name>K(+)</name>
        <dbReference type="ChEBI" id="CHEBI:29103"/>
    </ligand>
</feature>
<protein>
    <recommendedName>
        <fullName evidence="12 14">Deoxyribokinase</fullName>
        <shortName evidence="14">dRK</shortName>
        <ecNumber evidence="11 14">2.7.1.229</ecNumber>
    </recommendedName>
    <alternativeName>
        <fullName evidence="13 14">ATP:2-deoxy-D-ribose 5-phosphotransferase</fullName>
    </alternativeName>
</protein>
<dbReference type="Pfam" id="PF00294">
    <property type="entry name" value="PfkB"/>
    <property type="match status" value="1"/>
</dbReference>
<evidence type="ECO:0000256" key="2">
    <source>
        <dbReference type="ARBA" id="ARBA00022679"/>
    </source>
</evidence>
<feature type="binding site" evidence="14">
    <location>
        <position position="289"/>
    </location>
    <ligand>
        <name>K(+)</name>
        <dbReference type="ChEBI" id="CHEBI:29103"/>
    </ligand>
</feature>
<dbReference type="NCBIfam" id="TIGR02152">
    <property type="entry name" value="D_ribokin_bact"/>
    <property type="match status" value="1"/>
</dbReference>
<dbReference type="Proteomes" id="UP000555546">
    <property type="component" value="Unassembled WGS sequence"/>
</dbReference>
<feature type="binding site" evidence="14">
    <location>
        <position position="287"/>
    </location>
    <ligand>
        <name>K(+)</name>
        <dbReference type="ChEBI" id="CHEBI:29103"/>
    </ligand>
</feature>
<feature type="binding site" evidence="14">
    <location>
        <position position="141"/>
    </location>
    <ligand>
        <name>substrate</name>
    </ligand>
</feature>
<dbReference type="UniPathway" id="UPA00916">
    <property type="reaction ID" value="UER00889"/>
</dbReference>
<evidence type="ECO:0000256" key="7">
    <source>
        <dbReference type="ARBA" id="ARBA00022842"/>
    </source>
</evidence>
<evidence type="ECO:0000313" key="17">
    <source>
        <dbReference type="Proteomes" id="UP000555546"/>
    </source>
</evidence>
<dbReference type="PANTHER" id="PTHR10584">
    <property type="entry name" value="SUGAR KINASE"/>
    <property type="match status" value="1"/>
</dbReference>